<feature type="compositionally biased region" description="Basic and acidic residues" evidence="1">
    <location>
        <begin position="19"/>
        <end position="33"/>
    </location>
</feature>
<feature type="region of interest" description="Disordered" evidence="1">
    <location>
        <begin position="1"/>
        <end position="47"/>
    </location>
</feature>
<organism evidence="2 3">
    <name type="scientific">Streptomyces changanensis</name>
    <dbReference type="NCBI Taxonomy" id="2964669"/>
    <lineage>
        <taxon>Bacteria</taxon>
        <taxon>Bacillati</taxon>
        <taxon>Actinomycetota</taxon>
        <taxon>Actinomycetes</taxon>
        <taxon>Kitasatosporales</taxon>
        <taxon>Streptomycetaceae</taxon>
        <taxon>Streptomyces</taxon>
    </lineage>
</organism>
<name>A0ABY5MZQ4_9ACTN</name>
<dbReference type="RefSeq" id="WP_198549246.1">
    <property type="nucleotide sequence ID" value="NZ_CP102332.1"/>
</dbReference>
<proteinExistence type="predicted"/>
<accession>A0ABY5MZQ4</accession>
<evidence type="ECO:0000313" key="3">
    <source>
        <dbReference type="Proteomes" id="UP001060150"/>
    </source>
</evidence>
<protein>
    <submittedName>
        <fullName evidence="2">Uncharacterized protein</fullName>
    </submittedName>
</protein>
<reference evidence="2" key="1">
    <citation type="submission" date="2022-08" db="EMBL/GenBank/DDBJ databases">
        <title>Streptomyces changanensis sp. nov., an actinomycete isolated from soil.</title>
        <authorList>
            <person name="Wu H."/>
            <person name="Han L."/>
        </authorList>
    </citation>
    <scope>NUCLEOTIDE SEQUENCE</scope>
    <source>
        <strain evidence="2">HL-66</strain>
    </source>
</reference>
<dbReference type="Proteomes" id="UP001060150">
    <property type="component" value="Chromosome"/>
</dbReference>
<gene>
    <name evidence="2" type="ORF">NRO40_02345</name>
</gene>
<keyword evidence="3" id="KW-1185">Reference proteome</keyword>
<evidence type="ECO:0000313" key="2">
    <source>
        <dbReference type="EMBL" id="UUS29787.1"/>
    </source>
</evidence>
<sequence>MSQLISRIRKFGRSPQGRRLIDSARRAATDPRRRTQSRSLLGRLRRH</sequence>
<dbReference type="EMBL" id="CP102332">
    <property type="protein sequence ID" value="UUS29787.1"/>
    <property type="molecule type" value="Genomic_DNA"/>
</dbReference>
<evidence type="ECO:0000256" key="1">
    <source>
        <dbReference type="SAM" id="MobiDB-lite"/>
    </source>
</evidence>